<dbReference type="GO" id="GO:0003756">
    <property type="term" value="F:protein disulfide isomerase activity"/>
    <property type="evidence" value="ECO:0000318"/>
    <property type="project" value="GO_Central"/>
</dbReference>
<dbReference type="InterPro" id="IPR002477">
    <property type="entry name" value="Peptidoglycan-bd-like"/>
</dbReference>
<dbReference type="SUPFAM" id="SSF47090">
    <property type="entry name" value="PGBD-like"/>
    <property type="match status" value="1"/>
</dbReference>
<gene>
    <name evidence="3" type="ORF">MIMGU_mgv1a008663mg</name>
</gene>
<dbReference type="PANTHER" id="PTHR15852:SF16">
    <property type="entry name" value="PROTEIN DISULFIDE ISOMERASE PTAC5, CHLOROPLASTIC"/>
    <property type="match status" value="1"/>
</dbReference>
<dbReference type="GO" id="GO:0009658">
    <property type="term" value="P:chloroplast organization"/>
    <property type="evidence" value="ECO:0000318"/>
    <property type="project" value="GO_Central"/>
</dbReference>
<evidence type="ECO:0000313" key="3">
    <source>
        <dbReference type="EMBL" id="EYU31404.1"/>
    </source>
</evidence>
<dbReference type="OrthoDB" id="1001489at2759"/>
<evidence type="ECO:0000259" key="2">
    <source>
        <dbReference type="Pfam" id="PF01471"/>
    </source>
</evidence>
<dbReference type="OMA" id="FMDQIMD"/>
<reference evidence="3 4" key="1">
    <citation type="journal article" date="2013" name="Proc. Natl. Acad. Sci. U.S.A.">
        <title>Fine-scale variation in meiotic recombination in Mimulus inferred from population shotgun sequencing.</title>
        <authorList>
            <person name="Hellsten U."/>
            <person name="Wright K.M."/>
            <person name="Jenkins J."/>
            <person name="Shu S."/>
            <person name="Yuan Y."/>
            <person name="Wessler S.R."/>
            <person name="Schmutz J."/>
            <person name="Willis J.H."/>
            <person name="Rokhsar D.S."/>
        </authorList>
    </citation>
    <scope>NUCLEOTIDE SEQUENCE [LARGE SCALE GENOMIC DNA]</scope>
    <source>
        <strain evidence="4">cv. DUN x IM62</strain>
    </source>
</reference>
<keyword evidence="4" id="KW-1185">Reference proteome</keyword>
<accession>A0A022QUY9</accession>
<dbReference type="AlphaFoldDB" id="A0A022QUY9"/>
<dbReference type="PANTHER" id="PTHR15852">
    <property type="entry name" value="PLASTID TRANSCRIPTIONALLY ACTIVE PROTEIN"/>
    <property type="match status" value="1"/>
</dbReference>
<sequence length="366" mass="40620">MLSSILPVSSNLTLPFLQKPQFLAVSYRPFSKSHTCFSFSPSDQNPIGEEARWLREEQRWLREEQRWLREESRWNAERQILLQEIQRLNSLQGLPVSETVATIAKLMQVLKEGDSAKSVNRIADSGTSAVPLPLMFESAKMEEEEVVVKEVINIPDKKKIVKKRATLRVGSEGDEVRELQDALQKLGFYSGEEDVEFSSFASGTARAVKTWQASVGVPEDGTMTAQLLEMLFGNSGTEEYESTDPEKSANGAPFTASVTEVSEVKPSVVGEYVSDNRVFLLGENRWEDPSRLSGSSQNTTNKSKSGNAKNNCLSCRGEGRLLCMECDGTGEPNIEEQFMEWVDEGAKCPYCIGLGFVACDLCGVKT</sequence>
<dbReference type="Gene3D" id="1.10.101.10">
    <property type="entry name" value="PGBD-like superfamily/PGBD"/>
    <property type="match status" value="1"/>
</dbReference>
<dbReference type="EMBL" id="KI630969">
    <property type="protein sequence ID" value="EYU31404.1"/>
    <property type="molecule type" value="Genomic_DNA"/>
</dbReference>
<dbReference type="Proteomes" id="UP000030748">
    <property type="component" value="Unassembled WGS sequence"/>
</dbReference>
<dbReference type="STRING" id="4155.A0A022QUY9"/>
<protein>
    <recommendedName>
        <fullName evidence="2">Peptidoglycan binding-like domain-containing protein</fullName>
    </recommendedName>
</protein>
<dbReference type="InterPro" id="IPR036366">
    <property type="entry name" value="PGBDSf"/>
</dbReference>
<feature type="region of interest" description="Disordered" evidence="1">
    <location>
        <begin position="289"/>
        <end position="308"/>
    </location>
</feature>
<dbReference type="KEGG" id="egt:105964637"/>
<feature type="compositionally biased region" description="Polar residues" evidence="1">
    <location>
        <begin position="292"/>
        <end position="308"/>
    </location>
</feature>
<organism evidence="3 4">
    <name type="scientific">Erythranthe guttata</name>
    <name type="common">Yellow monkey flower</name>
    <name type="synonym">Mimulus guttatus</name>
    <dbReference type="NCBI Taxonomy" id="4155"/>
    <lineage>
        <taxon>Eukaryota</taxon>
        <taxon>Viridiplantae</taxon>
        <taxon>Streptophyta</taxon>
        <taxon>Embryophyta</taxon>
        <taxon>Tracheophyta</taxon>
        <taxon>Spermatophyta</taxon>
        <taxon>Magnoliopsida</taxon>
        <taxon>eudicotyledons</taxon>
        <taxon>Gunneridae</taxon>
        <taxon>Pentapetalae</taxon>
        <taxon>asterids</taxon>
        <taxon>lamiids</taxon>
        <taxon>Lamiales</taxon>
        <taxon>Phrymaceae</taxon>
        <taxon>Erythranthe</taxon>
    </lineage>
</organism>
<dbReference type="InterPro" id="IPR036365">
    <property type="entry name" value="PGBD-like_sf"/>
</dbReference>
<dbReference type="Pfam" id="PF01471">
    <property type="entry name" value="PG_binding_1"/>
    <property type="match status" value="1"/>
</dbReference>
<dbReference type="GO" id="GO:0009507">
    <property type="term" value="C:chloroplast"/>
    <property type="evidence" value="ECO:0000318"/>
    <property type="project" value="GO_Central"/>
</dbReference>
<evidence type="ECO:0000313" key="4">
    <source>
        <dbReference type="Proteomes" id="UP000030748"/>
    </source>
</evidence>
<dbReference type="eggNOG" id="ENOG502QRN0">
    <property type="taxonomic scope" value="Eukaryota"/>
</dbReference>
<proteinExistence type="predicted"/>
<evidence type="ECO:0000256" key="1">
    <source>
        <dbReference type="SAM" id="MobiDB-lite"/>
    </source>
</evidence>
<dbReference type="PhylomeDB" id="A0A022QUY9"/>
<name>A0A022QUY9_ERYGU</name>
<feature type="domain" description="Peptidoglycan binding-like" evidence="2">
    <location>
        <begin position="173"/>
        <end position="231"/>
    </location>
</feature>